<feature type="non-terminal residue" evidence="14">
    <location>
        <position position="190"/>
    </location>
</feature>
<evidence type="ECO:0000259" key="13">
    <source>
        <dbReference type="Pfam" id="PF00155"/>
    </source>
</evidence>
<evidence type="ECO:0000313" key="15">
    <source>
        <dbReference type="Proteomes" id="UP001596274"/>
    </source>
</evidence>
<dbReference type="InterPro" id="IPR001917">
    <property type="entry name" value="Aminotrans_II_pyridoxalP_BS"/>
</dbReference>
<evidence type="ECO:0000256" key="12">
    <source>
        <dbReference type="RuleBase" id="RU003693"/>
    </source>
</evidence>
<evidence type="ECO:0000256" key="4">
    <source>
        <dbReference type="ARBA" id="ARBA00011738"/>
    </source>
</evidence>
<keyword evidence="8 12" id="KW-0663">Pyridoxal phosphate</keyword>
<dbReference type="Gene3D" id="3.40.640.10">
    <property type="entry name" value="Type I PLP-dependent aspartate aminotransferase-like (Major domain)"/>
    <property type="match status" value="1"/>
</dbReference>
<comment type="pathway">
    <text evidence="2">Cofactor biosynthesis; biotin biosynthesis.</text>
</comment>
<keyword evidence="14" id="KW-0032">Aminotransferase</keyword>
<dbReference type="Proteomes" id="UP001596274">
    <property type="component" value="Unassembled WGS sequence"/>
</dbReference>
<evidence type="ECO:0000256" key="6">
    <source>
        <dbReference type="ARBA" id="ARBA00022679"/>
    </source>
</evidence>
<dbReference type="GO" id="GO:0008483">
    <property type="term" value="F:transaminase activity"/>
    <property type="evidence" value="ECO:0007669"/>
    <property type="project" value="UniProtKB-KW"/>
</dbReference>
<dbReference type="GO" id="GO:0009102">
    <property type="term" value="P:biotin biosynthetic process"/>
    <property type="evidence" value="ECO:0007669"/>
    <property type="project" value="UniProtKB-KW"/>
</dbReference>
<evidence type="ECO:0000313" key="14">
    <source>
        <dbReference type="EMBL" id="MFC6771712.1"/>
    </source>
</evidence>
<comment type="cofactor">
    <cofactor evidence="1 12">
        <name>pyridoxal 5'-phosphate</name>
        <dbReference type="ChEBI" id="CHEBI:597326"/>
    </cofactor>
</comment>
<dbReference type="PROSITE" id="PS00599">
    <property type="entry name" value="AA_TRANSFER_CLASS_2"/>
    <property type="match status" value="1"/>
</dbReference>
<organism evidence="14 15">
    <name type="scientific">Halorubrum pallidum</name>
    <dbReference type="NCBI Taxonomy" id="1526114"/>
    <lineage>
        <taxon>Archaea</taxon>
        <taxon>Methanobacteriati</taxon>
        <taxon>Methanobacteriota</taxon>
        <taxon>Stenosarchaea group</taxon>
        <taxon>Halobacteria</taxon>
        <taxon>Halobacteriales</taxon>
        <taxon>Haloferacaceae</taxon>
        <taxon>Halorubrum</taxon>
    </lineage>
</organism>
<reference evidence="14 15" key="1">
    <citation type="journal article" date="2019" name="Int. J. Syst. Evol. Microbiol.">
        <title>The Global Catalogue of Microorganisms (GCM) 10K type strain sequencing project: providing services to taxonomists for standard genome sequencing and annotation.</title>
        <authorList>
            <consortium name="The Broad Institute Genomics Platform"/>
            <consortium name="The Broad Institute Genome Sequencing Center for Infectious Disease"/>
            <person name="Wu L."/>
            <person name="Ma J."/>
        </authorList>
    </citation>
    <scope>NUCLEOTIDE SEQUENCE [LARGE SCALE GENOMIC DNA]</scope>
    <source>
        <strain evidence="14 15">PJ61</strain>
    </source>
</reference>
<keyword evidence="7" id="KW-0093">Biotin biosynthesis</keyword>
<dbReference type="SUPFAM" id="SSF53383">
    <property type="entry name" value="PLP-dependent transferases"/>
    <property type="match status" value="1"/>
</dbReference>
<accession>A0ABD5T3M3</accession>
<dbReference type="InterPro" id="IPR015422">
    <property type="entry name" value="PyrdxlP-dep_Trfase_small"/>
</dbReference>
<dbReference type="InterPro" id="IPR004839">
    <property type="entry name" value="Aminotransferase_I/II_large"/>
</dbReference>
<proteinExistence type="inferred from homology"/>
<evidence type="ECO:0000256" key="7">
    <source>
        <dbReference type="ARBA" id="ARBA00022756"/>
    </source>
</evidence>
<evidence type="ECO:0000256" key="1">
    <source>
        <dbReference type="ARBA" id="ARBA00001933"/>
    </source>
</evidence>
<dbReference type="GO" id="GO:0008710">
    <property type="term" value="F:8-amino-7-oxononanoate synthase activity"/>
    <property type="evidence" value="ECO:0007669"/>
    <property type="project" value="UniProtKB-EC"/>
</dbReference>
<dbReference type="InterPro" id="IPR015424">
    <property type="entry name" value="PyrdxlP-dep_Trfase"/>
</dbReference>
<keyword evidence="15" id="KW-1185">Reference proteome</keyword>
<dbReference type="InterPro" id="IPR015421">
    <property type="entry name" value="PyrdxlP-dep_Trfase_major"/>
</dbReference>
<dbReference type="AlphaFoldDB" id="A0ABD5T3M3"/>
<comment type="catalytic activity">
    <reaction evidence="11">
        <text>6-carboxyhexanoyl-[ACP] + L-alanine + H(+) = (8S)-8-amino-7-oxononanoate + holo-[ACP] + CO2</text>
        <dbReference type="Rhea" id="RHEA:42288"/>
        <dbReference type="Rhea" id="RHEA-COMP:9685"/>
        <dbReference type="Rhea" id="RHEA-COMP:9955"/>
        <dbReference type="ChEBI" id="CHEBI:15378"/>
        <dbReference type="ChEBI" id="CHEBI:16526"/>
        <dbReference type="ChEBI" id="CHEBI:57972"/>
        <dbReference type="ChEBI" id="CHEBI:64479"/>
        <dbReference type="ChEBI" id="CHEBI:78846"/>
        <dbReference type="ChEBI" id="CHEBI:149468"/>
        <dbReference type="EC" id="2.3.1.47"/>
    </reaction>
</comment>
<name>A0ABD5T3M3_9EURY</name>
<dbReference type="EMBL" id="JBHSWT010000475">
    <property type="protein sequence ID" value="MFC6771712.1"/>
    <property type="molecule type" value="Genomic_DNA"/>
</dbReference>
<evidence type="ECO:0000256" key="5">
    <source>
        <dbReference type="ARBA" id="ARBA00013187"/>
    </source>
</evidence>
<evidence type="ECO:0000256" key="2">
    <source>
        <dbReference type="ARBA" id="ARBA00004746"/>
    </source>
</evidence>
<sequence length="190" mass="20280">GTITALAPDAIFSDELNHASIIDGCRLSGADIEVYDHCDASDLRATMDRRAREADGEESWLVVTDSVFSMDGDIAPLRMICSAAERHGAWVMVDEAHATGVYDGGMVGQLGLEDRIHVQLGTLSKALGAQGGFVAGNEMLIEYLANAARSFVFSTGLSPPAAGAAQEALRIARETDRPQTLQDHADYLRS</sequence>
<comment type="subunit">
    <text evidence="4">Homodimer.</text>
</comment>
<protein>
    <recommendedName>
        <fullName evidence="5">8-amino-7-oxononanoate synthase</fullName>
        <ecNumber evidence="5">2.3.1.47</ecNumber>
    </recommendedName>
    <alternativeName>
        <fullName evidence="9">7-keto-8-amino-pelargonic acid synthase</fullName>
    </alternativeName>
    <alternativeName>
        <fullName evidence="10">8-amino-7-ketopelargonate synthase</fullName>
    </alternativeName>
</protein>
<gene>
    <name evidence="14" type="ORF">ACFQDD_09315</name>
</gene>
<comment type="caution">
    <text evidence="14">The sequence shown here is derived from an EMBL/GenBank/DDBJ whole genome shotgun (WGS) entry which is preliminary data.</text>
</comment>
<evidence type="ECO:0000256" key="3">
    <source>
        <dbReference type="ARBA" id="ARBA00010008"/>
    </source>
</evidence>
<feature type="domain" description="Aminotransferase class I/classII large" evidence="13">
    <location>
        <begin position="6"/>
        <end position="189"/>
    </location>
</feature>
<evidence type="ECO:0000256" key="8">
    <source>
        <dbReference type="ARBA" id="ARBA00022898"/>
    </source>
</evidence>
<dbReference type="Gene3D" id="3.90.1150.10">
    <property type="entry name" value="Aspartate Aminotransferase, domain 1"/>
    <property type="match status" value="1"/>
</dbReference>
<dbReference type="InterPro" id="IPR050087">
    <property type="entry name" value="AON_synthase_class-II"/>
</dbReference>
<comment type="similarity">
    <text evidence="3">Belongs to the class-II pyridoxal-phosphate-dependent aminotransferase family. BioF subfamily.</text>
</comment>
<evidence type="ECO:0000256" key="10">
    <source>
        <dbReference type="ARBA" id="ARBA00033381"/>
    </source>
</evidence>
<dbReference type="PANTHER" id="PTHR13693">
    <property type="entry name" value="CLASS II AMINOTRANSFERASE/8-AMINO-7-OXONONANOATE SYNTHASE"/>
    <property type="match status" value="1"/>
</dbReference>
<dbReference type="EC" id="2.3.1.47" evidence="5"/>
<dbReference type="PANTHER" id="PTHR13693:SF100">
    <property type="entry name" value="8-AMINO-7-OXONONANOATE SYNTHASE"/>
    <property type="match status" value="1"/>
</dbReference>
<evidence type="ECO:0000256" key="9">
    <source>
        <dbReference type="ARBA" id="ARBA00032610"/>
    </source>
</evidence>
<dbReference type="Pfam" id="PF00155">
    <property type="entry name" value="Aminotran_1_2"/>
    <property type="match status" value="1"/>
</dbReference>
<feature type="non-terminal residue" evidence="14">
    <location>
        <position position="1"/>
    </location>
</feature>
<evidence type="ECO:0000256" key="11">
    <source>
        <dbReference type="ARBA" id="ARBA00047715"/>
    </source>
</evidence>
<keyword evidence="6" id="KW-0808">Transferase</keyword>